<evidence type="ECO:0000256" key="1">
    <source>
        <dbReference type="ARBA" id="ARBA00008239"/>
    </source>
</evidence>
<dbReference type="Pfam" id="PF13589">
    <property type="entry name" value="HATPase_c_3"/>
    <property type="match status" value="1"/>
</dbReference>
<dbReference type="Proteomes" id="UP000187455">
    <property type="component" value="Unassembled WGS sequence"/>
</dbReference>
<gene>
    <name evidence="5" type="ORF">AYI68_g7108</name>
</gene>
<keyword evidence="3" id="KW-0067">ATP-binding</keyword>
<dbReference type="PRINTS" id="PR00775">
    <property type="entry name" value="HEATSHOCK90"/>
</dbReference>
<protein>
    <submittedName>
        <fullName evidence="5">Heat shock protein 75 kDa, mitochondrial</fullName>
    </submittedName>
</protein>
<dbReference type="GO" id="GO:0051082">
    <property type="term" value="F:unfolded protein binding"/>
    <property type="evidence" value="ECO:0007669"/>
    <property type="project" value="InterPro"/>
</dbReference>
<dbReference type="PANTHER" id="PTHR11528">
    <property type="entry name" value="HEAT SHOCK PROTEIN 90 FAMILY MEMBER"/>
    <property type="match status" value="1"/>
</dbReference>
<evidence type="ECO:0000256" key="4">
    <source>
        <dbReference type="ARBA" id="ARBA00023186"/>
    </source>
</evidence>
<organism evidence="5 6">
    <name type="scientific">Smittium mucronatum</name>
    <dbReference type="NCBI Taxonomy" id="133383"/>
    <lineage>
        <taxon>Eukaryota</taxon>
        <taxon>Fungi</taxon>
        <taxon>Fungi incertae sedis</taxon>
        <taxon>Zoopagomycota</taxon>
        <taxon>Kickxellomycotina</taxon>
        <taxon>Harpellomycetes</taxon>
        <taxon>Harpellales</taxon>
        <taxon>Legeriomycetaceae</taxon>
        <taxon>Smittium</taxon>
    </lineage>
</organism>
<evidence type="ECO:0000256" key="2">
    <source>
        <dbReference type="ARBA" id="ARBA00022741"/>
    </source>
</evidence>
<dbReference type="InterPro" id="IPR020575">
    <property type="entry name" value="Hsp90_N"/>
</dbReference>
<dbReference type="GO" id="GO:0140662">
    <property type="term" value="F:ATP-dependent protein folding chaperone"/>
    <property type="evidence" value="ECO:0007669"/>
    <property type="project" value="InterPro"/>
</dbReference>
<dbReference type="InterPro" id="IPR036890">
    <property type="entry name" value="HATPase_C_sf"/>
</dbReference>
<dbReference type="STRING" id="133383.A0A1R0GPN7"/>
<dbReference type="EMBL" id="LSSL01005419">
    <property type="protein sequence ID" value="OLY78836.1"/>
    <property type="molecule type" value="Genomic_DNA"/>
</dbReference>
<comment type="similarity">
    <text evidence="1">Belongs to the heat shock protein 90 family.</text>
</comment>
<dbReference type="InterPro" id="IPR001404">
    <property type="entry name" value="Hsp90_fam"/>
</dbReference>
<evidence type="ECO:0000313" key="5">
    <source>
        <dbReference type="EMBL" id="OLY78836.1"/>
    </source>
</evidence>
<dbReference type="GO" id="GO:0005524">
    <property type="term" value="F:ATP binding"/>
    <property type="evidence" value="ECO:0007669"/>
    <property type="project" value="UniProtKB-KW"/>
</dbReference>
<dbReference type="OrthoDB" id="28737at2759"/>
<evidence type="ECO:0000313" key="6">
    <source>
        <dbReference type="Proteomes" id="UP000187455"/>
    </source>
</evidence>
<comment type="caution">
    <text evidence="5">The sequence shown here is derived from an EMBL/GenBank/DDBJ whole genome shotgun (WGS) entry which is preliminary data.</text>
</comment>
<sequence length="220" mass="24848">MLASYLKSSLKSVRPVSLARSLQRPAFYPNIVTIFYYSTPSSFFKKKFGLFTCRGHRFQTPLLYAHDPENVFEFQAETKKLLQIVAHSLYSQREVFVRELISNASDAMEKLRYLSLTDTSLARESEPQIEINVDKDNKTISFQDHGIGMTDKELIENLGTIARSGSKKYMEDLKSDTSSSDAAKNIVGQFGVGFYSGFMIGDSIDVYSKSAVQGSKSFHW</sequence>
<proteinExistence type="inferred from homology"/>
<name>A0A1R0GPN7_9FUNG</name>
<evidence type="ECO:0000256" key="3">
    <source>
        <dbReference type="ARBA" id="ARBA00022840"/>
    </source>
</evidence>
<keyword evidence="5" id="KW-0346">Stress response</keyword>
<keyword evidence="2" id="KW-0547">Nucleotide-binding</keyword>
<keyword evidence="4" id="KW-0143">Chaperone</keyword>
<dbReference type="GO" id="GO:0016887">
    <property type="term" value="F:ATP hydrolysis activity"/>
    <property type="evidence" value="ECO:0007669"/>
    <property type="project" value="InterPro"/>
</dbReference>
<reference evidence="5 6" key="1">
    <citation type="journal article" date="2016" name="Mol. Biol. Evol.">
        <title>Genome-Wide Survey of Gut Fungi (Harpellales) Reveals the First Horizontally Transferred Ubiquitin Gene from a Mosquito Host.</title>
        <authorList>
            <person name="Wang Y."/>
            <person name="White M.M."/>
            <person name="Kvist S."/>
            <person name="Moncalvo J.M."/>
        </authorList>
    </citation>
    <scope>NUCLEOTIDE SEQUENCE [LARGE SCALE GENOMIC DNA]</scope>
    <source>
        <strain evidence="5 6">ALG-7-W6</strain>
    </source>
</reference>
<dbReference type="SUPFAM" id="SSF55874">
    <property type="entry name" value="ATPase domain of HSP90 chaperone/DNA topoisomerase II/histidine kinase"/>
    <property type="match status" value="1"/>
</dbReference>
<keyword evidence="6" id="KW-1185">Reference proteome</keyword>
<accession>A0A1R0GPN7</accession>
<feature type="non-terminal residue" evidence="5">
    <location>
        <position position="220"/>
    </location>
</feature>
<dbReference type="Gene3D" id="3.30.565.10">
    <property type="entry name" value="Histidine kinase-like ATPase, C-terminal domain"/>
    <property type="match status" value="1"/>
</dbReference>
<dbReference type="AlphaFoldDB" id="A0A1R0GPN7"/>